<dbReference type="NCBIfam" id="TIGR00459">
    <property type="entry name" value="aspS_bact"/>
    <property type="match status" value="1"/>
</dbReference>
<evidence type="ECO:0000256" key="6">
    <source>
        <dbReference type="ARBA" id="ARBA00022917"/>
    </source>
</evidence>
<dbReference type="InterPro" id="IPR047089">
    <property type="entry name" value="Asp-tRNA-ligase_1_N"/>
</dbReference>
<comment type="subcellular location">
    <subcellularLocation>
        <location evidence="8">Cytoplasm</location>
    </subcellularLocation>
</comment>
<dbReference type="InterPro" id="IPR045864">
    <property type="entry name" value="aa-tRNA-synth_II/BPL/LPL"/>
</dbReference>
<keyword evidence="5 8" id="KW-0067">ATP-binding</keyword>
<dbReference type="InterPro" id="IPR004364">
    <property type="entry name" value="Aa-tRNA-synt_II"/>
</dbReference>
<evidence type="ECO:0000256" key="2">
    <source>
        <dbReference type="ARBA" id="ARBA00011738"/>
    </source>
</evidence>
<feature type="binding site" evidence="8">
    <location>
        <begin position="522"/>
        <end position="525"/>
    </location>
    <ligand>
        <name>ATP</name>
        <dbReference type="ChEBI" id="CHEBI:30616"/>
    </ligand>
</feature>
<keyword evidence="8" id="KW-0963">Cytoplasm</keyword>
<evidence type="ECO:0000256" key="3">
    <source>
        <dbReference type="ARBA" id="ARBA00022598"/>
    </source>
</evidence>
<dbReference type="InterPro" id="IPR004524">
    <property type="entry name" value="Asp-tRNA-ligase_1"/>
</dbReference>
<dbReference type="EMBL" id="CP005074">
    <property type="protein sequence ID" value="AGR41077.1"/>
    <property type="molecule type" value="Genomic_DNA"/>
</dbReference>
<feature type="binding site" evidence="8">
    <location>
        <position position="222"/>
    </location>
    <ligand>
        <name>ATP</name>
        <dbReference type="ChEBI" id="CHEBI:30616"/>
    </ligand>
</feature>
<evidence type="ECO:0000313" key="10">
    <source>
        <dbReference type="EMBL" id="AGR41077.1"/>
    </source>
</evidence>
<dbReference type="RefSeq" id="WP_020834216.1">
    <property type="nucleotide sequence ID" value="NC_021846.1"/>
</dbReference>
<dbReference type="KEGG" id="stai:STAIW_v1c04310"/>
<dbReference type="InterPro" id="IPR047090">
    <property type="entry name" value="AspRS_core"/>
</dbReference>
<dbReference type="GO" id="GO:0004815">
    <property type="term" value="F:aspartate-tRNA ligase activity"/>
    <property type="evidence" value="ECO:0007669"/>
    <property type="project" value="UniProtKB-UniRule"/>
</dbReference>
<evidence type="ECO:0000256" key="4">
    <source>
        <dbReference type="ARBA" id="ARBA00022741"/>
    </source>
</evidence>
<dbReference type="Gene3D" id="2.40.50.140">
    <property type="entry name" value="Nucleic acid-binding proteins"/>
    <property type="match status" value="1"/>
</dbReference>
<keyword evidence="11" id="KW-1185">Reference proteome</keyword>
<dbReference type="OrthoDB" id="9802326at2"/>
<dbReference type="Proteomes" id="UP000014984">
    <property type="component" value="Chromosome"/>
</dbReference>
<dbReference type="eggNOG" id="COG0173">
    <property type="taxonomic scope" value="Bacteria"/>
</dbReference>
<dbReference type="PATRIC" id="fig|1276220.3.peg.437"/>
<accession>S5LZE3</accession>
<reference evidence="10 11" key="1">
    <citation type="journal article" date="2013" name="Genome Biol. Evol.">
        <title>Comparison of metabolic capacities and inference of gene content evolution in mosquito-associated Spiroplasma diminutum and S. taiwanense.</title>
        <authorList>
            <person name="Lo W.S."/>
            <person name="Ku C."/>
            <person name="Chen L.L."/>
            <person name="Chang T.H."/>
            <person name="Kuo C.H."/>
        </authorList>
    </citation>
    <scope>NUCLEOTIDE SEQUENCE [LARGE SCALE GENOMIC DNA]</scope>
    <source>
        <strain evidence="10">CT-1</strain>
    </source>
</reference>
<comment type="similarity">
    <text evidence="1 8">Belongs to the class-II aminoacyl-tRNA synthetase family. Type 1 subfamily.</text>
</comment>
<feature type="binding site" evidence="8">
    <location>
        <position position="477"/>
    </location>
    <ligand>
        <name>L-aspartate</name>
        <dbReference type="ChEBI" id="CHEBI:29991"/>
    </ligand>
</feature>
<feature type="region of interest" description="Aspartate" evidence="8">
    <location>
        <begin position="191"/>
        <end position="194"/>
    </location>
</feature>
<proteinExistence type="inferred from homology"/>
<feature type="domain" description="Aminoacyl-transfer RNA synthetases class-II family profile" evidence="9">
    <location>
        <begin position="137"/>
        <end position="543"/>
    </location>
</feature>
<feature type="binding site" evidence="8">
    <location>
        <position position="213"/>
    </location>
    <ligand>
        <name>L-aspartate</name>
        <dbReference type="ChEBI" id="CHEBI:29991"/>
    </ligand>
</feature>
<evidence type="ECO:0000256" key="1">
    <source>
        <dbReference type="ARBA" id="ARBA00006303"/>
    </source>
</evidence>
<dbReference type="CDD" id="cd00777">
    <property type="entry name" value="AspRS_core"/>
    <property type="match status" value="1"/>
</dbReference>
<dbReference type="InterPro" id="IPR004115">
    <property type="entry name" value="GAD-like_sf"/>
</dbReference>
<dbReference type="AlphaFoldDB" id="S5LZE3"/>
<dbReference type="GO" id="GO:0006422">
    <property type="term" value="P:aspartyl-tRNA aminoacylation"/>
    <property type="evidence" value="ECO:0007669"/>
    <property type="project" value="UniProtKB-UniRule"/>
</dbReference>
<dbReference type="NCBIfam" id="NF001750">
    <property type="entry name" value="PRK00476.1"/>
    <property type="match status" value="1"/>
</dbReference>
<dbReference type="Pfam" id="PF01336">
    <property type="entry name" value="tRNA_anti-codon"/>
    <property type="match status" value="1"/>
</dbReference>
<dbReference type="SUPFAM" id="SSF50249">
    <property type="entry name" value="Nucleic acid-binding proteins"/>
    <property type="match status" value="1"/>
</dbReference>
<evidence type="ECO:0000256" key="5">
    <source>
        <dbReference type="ARBA" id="ARBA00022840"/>
    </source>
</evidence>
<evidence type="ECO:0000313" key="11">
    <source>
        <dbReference type="Proteomes" id="UP000014984"/>
    </source>
</evidence>
<dbReference type="InterPro" id="IPR004365">
    <property type="entry name" value="NA-bd_OB_tRNA"/>
</dbReference>
<comment type="catalytic activity">
    <reaction evidence="8">
        <text>tRNA(Asp) + L-aspartate + ATP = L-aspartyl-tRNA(Asp) + AMP + diphosphate</text>
        <dbReference type="Rhea" id="RHEA:19649"/>
        <dbReference type="Rhea" id="RHEA-COMP:9660"/>
        <dbReference type="Rhea" id="RHEA-COMP:9678"/>
        <dbReference type="ChEBI" id="CHEBI:29991"/>
        <dbReference type="ChEBI" id="CHEBI:30616"/>
        <dbReference type="ChEBI" id="CHEBI:33019"/>
        <dbReference type="ChEBI" id="CHEBI:78442"/>
        <dbReference type="ChEBI" id="CHEBI:78516"/>
        <dbReference type="ChEBI" id="CHEBI:456215"/>
        <dbReference type="EC" id="6.1.1.12"/>
    </reaction>
</comment>
<evidence type="ECO:0000256" key="7">
    <source>
        <dbReference type="ARBA" id="ARBA00023146"/>
    </source>
</evidence>
<dbReference type="Gene3D" id="3.30.930.10">
    <property type="entry name" value="Bira Bifunctional Protein, Domain 2"/>
    <property type="match status" value="1"/>
</dbReference>
<feature type="binding site" evidence="8">
    <location>
        <position position="436"/>
    </location>
    <ligand>
        <name>L-aspartate</name>
        <dbReference type="ChEBI" id="CHEBI:29991"/>
    </ligand>
</feature>
<comment type="subunit">
    <text evidence="2 8">Homodimer.</text>
</comment>
<dbReference type="InterPro" id="IPR006195">
    <property type="entry name" value="aa-tRNA-synth_II"/>
</dbReference>
<keyword evidence="3 8" id="KW-0436">Ligase</keyword>
<sequence>MKRTHTCGQLTLKNVNQNVILQGWVAKIRKMGAMTFVDLRDRYGITQLVLDDSINLENIKSEYVIEVTGIVIERKSKNLEISTGEIEIKVSEINLINKSELTPFEIKNNIDSQEETRLTYRYLDLRRPEIQQKIITRSKMNHVIRNFFIENDFIEIETPIFGKSTPEGARDFLVPSRLNENKFYALPQSPQLYKQLFMISGFDRYFQIVKCFRDEDLRIDRQPEFTQIDMEMAFADKEDVMQIMEDLIKKVILEIKRIEIKDSIQRITWKESIDKYGNDKPDLRFNLEIETLNHLFKNTQIPLFSNLENKAIRAICVNSTLNKKELEELTQTAFQNSVNILGFAKYDLNDWTGSIGSKLSESEKKDLIKHFSITNNSTILFVVEEYFKASQAMGAIRNHVAKLENLINNDEMKLLWVVDFPLFEFSEEENRFVAAHHPFTMPSKSSLQNFEEEKASALAEAYDLVLNGFEIGGGSQRITDPIIQQKMFDAIGLTQSQVEQNFGWFINAYKYGAPNHAGCALGLDRICMILTSSNNIREVIAFPKNSSGVDSMTNAPDIVTQEQLDELSIKLK</sequence>
<dbReference type="InterPro" id="IPR029351">
    <property type="entry name" value="GAD_dom"/>
</dbReference>
<comment type="function">
    <text evidence="8">Catalyzes the attachment of L-aspartate to tRNA(Asp) in a two-step reaction: L-aspartate is first activated by ATP to form Asp-AMP and then transferred to the acceptor end of tRNA(Asp).</text>
</comment>
<organism evidence="10 11">
    <name type="scientific">Spiroplasma taiwanense CT-1</name>
    <dbReference type="NCBI Taxonomy" id="1276220"/>
    <lineage>
        <taxon>Bacteria</taxon>
        <taxon>Bacillati</taxon>
        <taxon>Mycoplasmatota</taxon>
        <taxon>Mollicutes</taxon>
        <taxon>Entomoplasmatales</taxon>
        <taxon>Spiroplasmataceae</taxon>
        <taxon>Spiroplasma</taxon>
    </lineage>
</organism>
<dbReference type="SUPFAM" id="SSF55681">
    <property type="entry name" value="Class II aaRS and biotin synthetases"/>
    <property type="match status" value="1"/>
</dbReference>
<dbReference type="CDD" id="cd04317">
    <property type="entry name" value="EcAspRS_like_N"/>
    <property type="match status" value="1"/>
</dbReference>
<dbReference type="InterPro" id="IPR002312">
    <property type="entry name" value="Asp/Asn-tRNA-synth_IIb"/>
</dbReference>
<dbReference type="EC" id="6.1.1.12" evidence="8"/>
<dbReference type="SUPFAM" id="SSF55261">
    <property type="entry name" value="GAD domain-like"/>
    <property type="match status" value="1"/>
</dbReference>
<feature type="binding site" evidence="8">
    <location>
        <position position="167"/>
    </location>
    <ligand>
        <name>L-aspartate</name>
        <dbReference type="ChEBI" id="CHEBI:29991"/>
    </ligand>
</feature>
<keyword evidence="4 8" id="KW-0547">Nucleotide-binding</keyword>
<feature type="binding site" evidence="8">
    <location>
        <begin position="213"/>
        <end position="215"/>
    </location>
    <ligand>
        <name>ATP</name>
        <dbReference type="ChEBI" id="CHEBI:30616"/>
    </ligand>
</feature>
<dbReference type="PANTHER" id="PTHR22594">
    <property type="entry name" value="ASPARTYL/LYSYL-TRNA SYNTHETASE"/>
    <property type="match status" value="1"/>
</dbReference>
<feature type="binding site" evidence="8">
    <location>
        <position position="470"/>
    </location>
    <ligand>
        <name>ATP</name>
        <dbReference type="ChEBI" id="CHEBI:30616"/>
    </ligand>
</feature>
<dbReference type="Gene3D" id="3.30.1360.30">
    <property type="entry name" value="GAD-like domain"/>
    <property type="match status" value="1"/>
</dbReference>
<dbReference type="HAMAP" id="MF_00044">
    <property type="entry name" value="Asp_tRNA_synth_type1"/>
    <property type="match status" value="1"/>
</dbReference>
<dbReference type="STRING" id="1276220.STAIW_v1c04310"/>
<dbReference type="Pfam" id="PF02938">
    <property type="entry name" value="GAD"/>
    <property type="match status" value="1"/>
</dbReference>
<dbReference type="HOGENOM" id="CLU_014330_3_2_14"/>
<dbReference type="InterPro" id="IPR012340">
    <property type="entry name" value="NA-bd_OB-fold"/>
</dbReference>
<keyword evidence="7 8" id="KW-0030">Aminoacyl-tRNA synthetase</keyword>
<comment type="caution">
    <text evidence="8">Lacks conserved residue(s) required for the propagation of feature annotation.</text>
</comment>
<evidence type="ECO:0000259" key="9">
    <source>
        <dbReference type="PROSITE" id="PS50862"/>
    </source>
</evidence>
<dbReference type="GO" id="GO:0005737">
    <property type="term" value="C:cytoplasm"/>
    <property type="evidence" value="ECO:0007669"/>
    <property type="project" value="UniProtKB-SubCell"/>
</dbReference>
<dbReference type="Pfam" id="PF00152">
    <property type="entry name" value="tRNA-synt_2"/>
    <property type="match status" value="1"/>
</dbReference>
<dbReference type="PANTHER" id="PTHR22594:SF5">
    <property type="entry name" value="ASPARTATE--TRNA LIGASE, MITOCHONDRIAL"/>
    <property type="match status" value="1"/>
</dbReference>
<evidence type="ECO:0000256" key="8">
    <source>
        <dbReference type="HAMAP-Rule" id="MF_00044"/>
    </source>
</evidence>
<gene>
    <name evidence="8 10" type="primary">aspS</name>
    <name evidence="10" type="ORF">STAIW_v1c04310</name>
</gene>
<dbReference type="PROSITE" id="PS50862">
    <property type="entry name" value="AA_TRNA_LIGASE_II"/>
    <property type="match status" value="1"/>
</dbReference>
<name>S5LZE3_9MOLU</name>
<dbReference type="GO" id="GO:0003676">
    <property type="term" value="F:nucleic acid binding"/>
    <property type="evidence" value="ECO:0007669"/>
    <property type="project" value="InterPro"/>
</dbReference>
<keyword evidence="6 8" id="KW-0648">Protein biosynthesis</keyword>
<protein>
    <recommendedName>
        <fullName evidence="8">Aspartate--tRNA ligase</fullName>
        <ecNumber evidence="8">6.1.1.12</ecNumber>
    </recommendedName>
    <alternativeName>
        <fullName evidence="8">Aspartyl-tRNA synthetase</fullName>
        <shortName evidence="8">AspRS</shortName>
    </alternativeName>
</protein>
<dbReference type="GO" id="GO:0005524">
    <property type="term" value="F:ATP binding"/>
    <property type="evidence" value="ECO:0007669"/>
    <property type="project" value="UniProtKB-UniRule"/>
</dbReference>
<dbReference type="PRINTS" id="PR01042">
    <property type="entry name" value="TRNASYNTHASP"/>
</dbReference>